<dbReference type="PROSITE" id="PS50111">
    <property type="entry name" value="CHEMOTAXIS_TRANSDUC_2"/>
    <property type="match status" value="1"/>
</dbReference>
<dbReference type="SMART" id="SM00283">
    <property type="entry name" value="MA"/>
    <property type="match status" value="1"/>
</dbReference>
<feature type="transmembrane region" description="Helical" evidence="10">
    <location>
        <begin position="12"/>
        <end position="34"/>
    </location>
</feature>
<dbReference type="Gene3D" id="1.10.287.950">
    <property type="entry name" value="Methyl-accepting chemotaxis protein"/>
    <property type="match status" value="1"/>
</dbReference>
<evidence type="ECO:0000256" key="7">
    <source>
        <dbReference type="ARBA" id="ARBA00023224"/>
    </source>
</evidence>
<dbReference type="SMART" id="SM00304">
    <property type="entry name" value="HAMP"/>
    <property type="match status" value="2"/>
</dbReference>
<comment type="subcellular location">
    <subcellularLocation>
        <location evidence="1">Cell membrane</location>
        <topology evidence="1">Multi-pass membrane protein</topology>
    </subcellularLocation>
</comment>
<evidence type="ECO:0000259" key="11">
    <source>
        <dbReference type="PROSITE" id="PS50111"/>
    </source>
</evidence>
<dbReference type="AlphaFoldDB" id="C9LXI1"/>
<evidence type="ECO:0000259" key="12">
    <source>
        <dbReference type="PROSITE" id="PS50885"/>
    </source>
</evidence>
<keyword evidence="3" id="KW-0145">Chemotaxis</keyword>
<dbReference type="GO" id="GO:0006935">
    <property type="term" value="P:chemotaxis"/>
    <property type="evidence" value="ECO:0007669"/>
    <property type="project" value="UniProtKB-KW"/>
</dbReference>
<dbReference type="HOGENOM" id="CLU_000445_107_19_9"/>
<dbReference type="GO" id="GO:0007165">
    <property type="term" value="P:signal transduction"/>
    <property type="evidence" value="ECO:0007669"/>
    <property type="project" value="UniProtKB-KW"/>
</dbReference>
<organism evidence="14 15">
    <name type="scientific">Selenomonas sputigena (strain ATCC 35185 / DSM 20758 / CCUG 44933 / VPI D19B-28)</name>
    <dbReference type="NCBI Taxonomy" id="546271"/>
    <lineage>
        <taxon>Bacteria</taxon>
        <taxon>Bacillati</taxon>
        <taxon>Bacillota</taxon>
        <taxon>Negativicutes</taxon>
        <taxon>Selenomonadales</taxon>
        <taxon>Selenomonadaceae</taxon>
        <taxon>Selenomonas</taxon>
    </lineage>
</organism>
<feature type="domain" description="Methyl-accepting transducer" evidence="11">
    <location>
        <begin position="369"/>
        <end position="640"/>
    </location>
</feature>
<feature type="transmembrane region" description="Helical" evidence="10">
    <location>
        <begin position="273"/>
        <end position="296"/>
    </location>
</feature>
<evidence type="ECO:0000313" key="14">
    <source>
        <dbReference type="EMBL" id="EEX76364.1"/>
    </source>
</evidence>
<dbReference type="EMBL" id="ACKP02000049">
    <property type="protein sequence ID" value="EEX76364.1"/>
    <property type="molecule type" value="Genomic_DNA"/>
</dbReference>
<name>C9LXI1_SELS3</name>
<dbReference type="CDD" id="cd12912">
    <property type="entry name" value="PDC2_MCP_like"/>
    <property type="match status" value="1"/>
</dbReference>
<protein>
    <submittedName>
        <fullName evidence="14">Methyl-accepting chemotaxis protein signaling domain protein</fullName>
    </submittedName>
    <submittedName>
        <fullName evidence="13">Methyl-accepting chemotaxis sensory transducer with Cache sensor</fullName>
    </submittedName>
</protein>
<dbReference type="STRING" id="546271.Selsp_0497"/>
<comment type="similarity">
    <text evidence="8">Belongs to the methyl-accepting chemotaxis (MCP) protein family.</text>
</comment>
<sequence>MKLKPKMLMGIGIPLIVVFIIMGFTIYMMASAALRDTVQVAMNQRANHYAAKLDGNVREEISMMETVMMDWSEIMPEGDVLQKAIDHIASRHGVTSAFLGRPDGSYTASKAFGADWDPRTRSWYKAAVSSDGLYISDVYQAPSDGAKVMTLSQAIRKNGELIGVLGIDISVDDMTEILKDVKVGQTGSIFVLGPNSEFIYHKKFTLSDAPLNEMEGGKYKDLAARFTSKEPEMFEAEFDGVAKFYQEMPVGSTGWHVVIEVPQKEAFAAATRMAYVILAICLVALALLGGITYYFLTAAITPLEFLSASVGFIANGDLTHKLPASDRADEIGDLQTSCSKMMTTLRKMVEDTSKAAEQVSASSEELTASANQTANASQSAAEDVIAIAEQAAHQNDIVENAKEIATSMDGQTKDLAKVVAASERVADASGQATREGREALQKAVAGVENLAEGAVKVGAAVQHLYDGSKNIAEMNELITSIAGQTKLLALNAAIEAARAGEQGKGFAVVADEVRKLAEQSEQAAQQINDVIGKNSAQIESAFSLTKEQEGAVKENVCEVQAADEKFASIAEAVKALIEEIETLTKITGQLTKDAASMTDIVNQVGAVSHTVQQKATDVSAVSEEQAASTEEIAAASHTLAELAQKLQDGVSKFRL</sequence>
<feature type="domain" description="HAMP" evidence="12">
    <location>
        <begin position="297"/>
        <end position="350"/>
    </location>
</feature>
<dbReference type="Pfam" id="PF02743">
    <property type="entry name" value="dCache_1"/>
    <property type="match status" value="1"/>
</dbReference>
<dbReference type="OrthoDB" id="136416at2"/>
<reference evidence="14 15" key="1">
    <citation type="submission" date="2009-09" db="EMBL/GenBank/DDBJ databases">
        <authorList>
            <person name="Weinstock G."/>
            <person name="Sodergren E."/>
            <person name="Clifton S."/>
            <person name="Fulton L."/>
            <person name="Fulton B."/>
            <person name="Courtney L."/>
            <person name="Fronick C."/>
            <person name="Harrison M."/>
            <person name="Strong C."/>
            <person name="Farmer C."/>
            <person name="Delahaunty K."/>
            <person name="Markovic C."/>
            <person name="Hall O."/>
            <person name="Minx P."/>
            <person name="Tomlinson C."/>
            <person name="Mitreva M."/>
            <person name="Nelson J."/>
            <person name="Hou S."/>
            <person name="Wollam A."/>
            <person name="Pepin K.H."/>
            <person name="Johnson M."/>
            <person name="Bhonagiri V."/>
            <person name="Nash W.E."/>
            <person name="Warren W."/>
            <person name="Chinwalla A."/>
            <person name="Mardis E.R."/>
            <person name="Wilson R.K."/>
        </authorList>
    </citation>
    <scope>NUCLEOTIDE SEQUENCE [LARGE SCALE GENOMIC DNA]</scope>
    <source>
        <strain evidence="14">ATCC 35185</strain>
        <strain evidence="15">ATCC 35185 / DSM 20758 / VPI D19B-28</strain>
    </source>
</reference>
<evidence type="ECO:0000313" key="16">
    <source>
        <dbReference type="Proteomes" id="UP000011124"/>
    </source>
</evidence>
<evidence type="ECO:0000256" key="3">
    <source>
        <dbReference type="ARBA" id="ARBA00022500"/>
    </source>
</evidence>
<dbReference type="InterPro" id="IPR029151">
    <property type="entry name" value="Sensor-like_sf"/>
</dbReference>
<dbReference type="InterPro" id="IPR033479">
    <property type="entry name" value="dCache_1"/>
</dbReference>
<evidence type="ECO:0000256" key="4">
    <source>
        <dbReference type="ARBA" id="ARBA00022692"/>
    </source>
</evidence>
<dbReference type="InterPro" id="IPR004089">
    <property type="entry name" value="MCPsignal_dom"/>
</dbReference>
<dbReference type="PROSITE" id="PS50885">
    <property type="entry name" value="HAMP"/>
    <property type="match status" value="1"/>
</dbReference>
<dbReference type="EMBL" id="CP002637">
    <property type="protein sequence ID" value="AEB99469.1"/>
    <property type="molecule type" value="Genomic_DNA"/>
</dbReference>
<evidence type="ECO:0000256" key="5">
    <source>
        <dbReference type="ARBA" id="ARBA00022989"/>
    </source>
</evidence>
<keyword evidence="4 10" id="KW-0812">Transmembrane</keyword>
<dbReference type="KEGG" id="ssg:Selsp_0497"/>
<keyword evidence="5 10" id="KW-1133">Transmembrane helix</keyword>
<gene>
    <name evidence="13" type="ordered locus">Selsp_0497</name>
    <name evidence="14" type="ORF">SELSPUOL_02189</name>
</gene>
<dbReference type="InterPro" id="IPR003660">
    <property type="entry name" value="HAMP_dom"/>
</dbReference>
<evidence type="ECO:0000313" key="13">
    <source>
        <dbReference type="EMBL" id="AEB99469.1"/>
    </source>
</evidence>
<dbReference type="SUPFAM" id="SSF58104">
    <property type="entry name" value="Methyl-accepting chemotaxis protein (MCP) signaling domain"/>
    <property type="match status" value="1"/>
</dbReference>
<evidence type="ECO:0000256" key="1">
    <source>
        <dbReference type="ARBA" id="ARBA00004651"/>
    </source>
</evidence>
<dbReference type="PANTHER" id="PTHR32089">
    <property type="entry name" value="METHYL-ACCEPTING CHEMOTAXIS PROTEIN MCPB"/>
    <property type="match status" value="1"/>
</dbReference>
<dbReference type="RefSeq" id="WP_006193526.1">
    <property type="nucleotide sequence ID" value="NC_015437.1"/>
</dbReference>
<keyword evidence="7 9" id="KW-0807">Transducer</keyword>
<keyword evidence="2" id="KW-1003">Cell membrane</keyword>
<keyword evidence="16" id="KW-1185">Reference proteome</keyword>
<evidence type="ECO:0000256" key="2">
    <source>
        <dbReference type="ARBA" id="ARBA00022475"/>
    </source>
</evidence>
<evidence type="ECO:0000256" key="9">
    <source>
        <dbReference type="PROSITE-ProRule" id="PRU00284"/>
    </source>
</evidence>
<dbReference type="Pfam" id="PF00015">
    <property type="entry name" value="MCPsignal"/>
    <property type="match status" value="1"/>
</dbReference>
<evidence type="ECO:0000256" key="8">
    <source>
        <dbReference type="ARBA" id="ARBA00029447"/>
    </source>
</evidence>
<dbReference type="SUPFAM" id="SSF103190">
    <property type="entry name" value="Sensory domain-like"/>
    <property type="match status" value="1"/>
</dbReference>
<dbReference type="GO" id="GO:0005886">
    <property type="term" value="C:plasma membrane"/>
    <property type="evidence" value="ECO:0007669"/>
    <property type="project" value="UniProtKB-SubCell"/>
</dbReference>
<accession>C9LXI1</accession>
<dbReference type="Proteomes" id="UP000011124">
    <property type="component" value="Chromosome"/>
</dbReference>
<dbReference type="eggNOG" id="COG0840">
    <property type="taxonomic scope" value="Bacteria"/>
</dbReference>
<evidence type="ECO:0000313" key="15">
    <source>
        <dbReference type="Proteomes" id="UP000003505"/>
    </source>
</evidence>
<evidence type="ECO:0000256" key="10">
    <source>
        <dbReference type="SAM" id="Phobius"/>
    </source>
</evidence>
<evidence type="ECO:0000256" key="6">
    <source>
        <dbReference type="ARBA" id="ARBA00023136"/>
    </source>
</evidence>
<dbReference type="Gene3D" id="3.30.450.20">
    <property type="entry name" value="PAS domain"/>
    <property type="match status" value="2"/>
</dbReference>
<dbReference type="PANTHER" id="PTHR32089:SF112">
    <property type="entry name" value="LYSOZYME-LIKE PROTEIN-RELATED"/>
    <property type="match status" value="1"/>
</dbReference>
<dbReference type="Proteomes" id="UP000003505">
    <property type="component" value="Unassembled WGS sequence"/>
</dbReference>
<reference evidence="13 16" key="2">
    <citation type="submission" date="2011-04" db="EMBL/GenBank/DDBJ databases">
        <title>The complete genome of Selenomonas sputigena DSM 20758.</title>
        <authorList>
            <consortium name="US DOE Joint Genome Institute (JGI-PGF)"/>
            <person name="Lucas S."/>
            <person name="Copeland A."/>
            <person name="Lapidus A."/>
            <person name="Bruce D."/>
            <person name="Goodwin L."/>
            <person name="Pitluck S."/>
            <person name="Peters L."/>
            <person name="Kyrpides N."/>
            <person name="Mavromatis K."/>
            <person name="Ivanova N."/>
            <person name="Ovchinnikova G."/>
            <person name="Teshima H."/>
            <person name="Detter J.C."/>
            <person name="Tapia R."/>
            <person name="Han C."/>
            <person name="Land M."/>
            <person name="Hauser L."/>
            <person name="Markowitz V."/>
            <person name="Cheng J.-F."/>
            <person name="Hugenholtz P."/>
            <person name="Woyke T."/>
            <person name="Wu D."/>
            <person name="Gronow S."/>
            <person name="Wellnitz S."/>
            <person name="Schneider S."/>
            <person name="Klenk H.-P."/>
            <person name="Eisen J.A."/>
        </authorList>
    </citation>
    <scope>NUCLEOTIDE SEQUENCE [LARGE SCALE GENOMIC DNA]</scope>
    <source>
        <strain evidence="13">ATCC 35185</strain>
        <strain evidence="16">ATCC 35185 / DSM 20758 / VPI D19B-28</strain>
    </source>
</reference>
<proteinExistence type="inferred from homology"/>
<dbReference type="CDD" id="cd12913">
    <property type="entry name" value="PDC1_MCP_like"/>
    <property type="match status" value="1"/>
</dbReference>
<keyword evidence="6 10" id="KW-0472">Membrane</keyword>